<evidence type="ECO:0000256" key="3">
    <source>
        <dbReference type="ARBA" id="ARBA00023026"/>
    </source>
</evidence>
<dbReference type="NCBIfam" id="TIGR03696">
    <property type="entry name" value="Rhs_assc_core"/>
    <property type="match status" value="1"/>
</dbReference>
<feature type="domain" description="Insecticide toxin TcdB middle/C-terminal" evidence="5">
    <location>
        <begin position="898"/>
        <end position="1003"/>
    </location>
</feature>
<evidence type="ECO:0000256" key="1">
    <source>
        <dbReference type="ARBA" id="ARBA00004613"/>
    </source>
</evidence>
<dbReference type="InterPro" id="IPR028994">
    <property type="entry name" value="Integrin_alpha_N"/>
</dbReference>
<dbReference type="PANTHER" id="PTHR32305:SF15">
    <property type="entry name" value="PROTEIN RHSA-RELATED"/>
    <property type="match status" value="1"/>
</dbReference>
<reference evidence="7" key="1">
    <citation type="submission" date="2021-01" db="EMBL/GenBank/DDBJ databases">
        <title>Whole genome shotgun sequence of Virgisporangium aurantiacum NBRC 16421.</title>
        <authorList>
            <person name="Komaki H."/>
            <person name="Tamura T."/>
        </authorList>
    </citation>
    <scope>NUCLEOTIDE SEQUENCE</scope>
    <source>
        <strain evidence="7">NBRC 16421</strain>
    </source>
</reference>
<gene>
    <name evidence="7" type="ORF">Vau01_025190</name>
</gene>
<dbReference type="InterPro" id="IPR022044">
    <property type="entry name" value="TcdB_toxin_mid/C"/>
</dbReference>
<protein>
    <recommendedName>
        <fullName evidence="9">RHS repeat-associated core domain-containing protein</fullName>
    </recommendedName>
</protein>
<dbReference type="RefSeq" id="WP_203991161.1">
    <property type="nucleotide sequence ID" value="NZ_BOPG01000013.1"/>
</dbReference>
<name>A0A8J4DZ02_9ACTN</name>
<dbReference type="Gene3D" id="2.180.10.10">
    <property type="entry name" value="RHS repeat-associated core"/>
    <property type="match status" value="1"/>
</dbReference>
<feature type="compositionally biased region" description="Low complexity" evidence="4">
    <location>
        <begin position="2495"/>
        <end position="2504"/>
    </location>
</feature>
<evidence type="ECO:0008006" key="9">
    <source>
        <dbReference type="Google" id="ProtNLM"/>
    </source>
</evidence>
<feature type="domain" description="Insecticide toxin TcdB middle/N-terminal" evidence="6">
    <location>
        <begin position="685"/>
        <end position="814"/>
    </location>
</feature>
<keyword evidence="3" id="KW-0843">Virulence</keyword>
<dbReference type="EMBL" id="BOPG01000013">
    <property type="protein sequence ID" value="GIJ55003.1"/>
    <property type="molecule type" value="Genomic_DNA"/>
</dbReference>
<accession>A0A8J4DZ02</accession>
<dbReference type="GO" id="GO:0005737">
    <property type="term" value="C:cytoplasm"/>
    <property type="evidence" value="ECO:0007669"/>
    <property type="project" value="InterPro"/>
</dbReference>
<dbReference type="PANTHER" id="PTHR32305">
    <property type="match status" value="1"/>
</dbReference>
<dbReference type="Pfam" id="PF12256">
    <property type="entry name" value="TcdB_toxin_midN"/>
    <property type="match status" value="1"/>
</dbReference>
<dbReference type="SUPFAM" id="SSF69318">
    <property type="entry name" value="Integrin alpha N-terminal domain"/>
    <property type="match status" value="1"/>
</dbReference>
<evidence type="ECO:0000259" key="6">
    <source>
        <dbReference type="Pfam" id="PF12256"/>
    </source>
</evidence>
<feature type="region of interest" description="Disordered" evidence="4">
    <location>
        <begin position="1"/>
        <end position="61"/>
    </location>
</feature>
<evidence type="ECO:0000313" key="7">
    <source>
        <dbReference type="EMBL" id="GIJ55003.1"/>
    </source>
</evidence>
<evidence type="ECO:0000256" key="4">
    <source>
        <dbReference type="SAM" id="MobiDB-lite"/>
    </source>
</evidence>
<sequence length="2537" mass="277568">MSDASEVGPVEIRHTRASSPQGSPLPAGTDSPAVTVPKGGGAVRGVGEKFSANPANGSAGLTIPLPLSPGRAGFTPDLALSYDSGRGQGPFGLGWVLSLPEISRKADKGVPRYDESDMFLLSGVEDLVPVLDAVGEPDEQPRKIGGFRYSVLRYRPRVEGLFARIERWTRADGDVHWRSISRDNISTVYGFDAGSRVADPGDPRHVFRWLICASSDNKGNAAAYEYIAENDDGVDVAAAHERHRTGRSRSAGRHLKAVHYGNRDSDLVHSTMAPDRWMFTLVFDYGEHDEDNPAPGDRGKRHCRRDPFSGYRSGFDVRTYRLCHRALMFHHFPDEAIGANCLVMSMAFGYRQDPGTITADGVGQALGSVLETVTVSGHRRDPGGGHVTRSLPPLDLEYTEAVLSDVVHTLDQASLENMPAGGHEFVDLDGDSTQGLLTTGNSAWYYKPALGHASYGALQTLPSHPPASFAHRRDQFMDLAGDGRLDLVRFTDPAPGFFERTDDGWAPHRPFVSMPQIEWGNPNLSMVDLTGDGRAGILITEAEALLWYPSLGKDGFGPVQRIPVPGDEDAGPHILLSDGTGTIFRADLSGDGLMDLVRIRNSEIVYWPALGRTFGAKVTMDDAPLFDRPELFDPARLRLADTDGNGLTDVLYLTEDGADVYLNRMGNGWEPRRRVPAFPRFSGLTSVAVADLFGRGTACLVWSSTLPADAGRQIRFVDLMGDKPHLLRRIRNNMGTETLISYSTSTIQYLADKAAGRSWVTKVPFPVHVVAVVETFDHLNRSRFSSRYRYRHGRFDGTEREFCGFAMTEREDTEQLAVLTAGGELPTGDNVDAASHVPPVLTRTWFHTGAFLDRERLSTFLAHEYYPSPAQDVPAAQAWRLDDSAFDGVTALEGEREACRALKGRLLRREIYALDGGALEPHPYSVSEHNYTVRQLQGPTRRRHGVFAVDPRETVTATCERQPEQARVAHELVLDVDPFGTVRHSVMLAYRRADADPTLPQRTQDVQATTLVIQSRSEVTGIVDTSLDDSDRSGPADRDAYRVPQAYDVTTAQISGAAMDAAQARLARADVIRMLLGPAAAGLTSRLVSRRRVQFVDEQNPHSARPFRQLGPLGLVHQSFALAMPQALLGQVYGNRVTDSDLVAAGYVQVESAWWAPSGTVRYTPPGVHMGAAAVARRHFFLPRRFIDPFAAAAGLDYGTSVEYDSYDLLTVETVDAVGNRTTAGERTAADARSSVRLDYRTLSPALVTDSNRNRIAVLHDALGRVAATAVMGKPEDDTDDRVTAVDPDPQDGVLVAFRADPQAQAPALLGAATTRFVYDTDAYLRTRDGDDPQPSAIATLARELHVASAVSSPIQLSIAFSDGAGQQIQTKTPAEPEPLPGGGAGTPRWVTSGWVVLDNKGKPVRKYEPFFSGTAGFEFAVKAGVSPVLLYDPLGRLVATLHPNQVFSKTIHRVWDRQVWDVNDTVAIDDPGQDPDVGALLARLPDVEVLPTWYRQRIDGAMGVPEREAAEHTLWHRDTPSRLVMDPLGRPVLAIGHNRTPPDRSLPARESWHRAYVAVDVNGDQLAVLDCISDAGGPAALTQDRLVAHYTNDLMGRRVLDASMEAGHQRVLYDVIGQQVCQWRPVADPAQAGAEQRVTTSFDRLRRSVETVVTLGGSQPVVEHWTYGESVSGGATRNLRGRLWQVRDQSGLVTTAYDIAGNVVSATLDLAHQYRGTLDWNSAILEGVSHVSTAGFDALNRPMVQRHPDGTAVRRTYDIRAMLRSVRADLPGRPLGEVFVRDIRYDAQGRRTLIDYGNGARTTYAYDPLTLRLAHLETLRGAAKPPGGPYFPEDEPVLADTRRGVQKLHYTYDPSGNITNIADQAQPRVFNLNTIVDASTDYLYDAQYRLVEARGREHLGLQGGLPRPPTPTSWNDVPRVHAADRNALGRYVERYGYDVAGNLLELRHTSLAPGAAGWRRSFSYRSASQLPQPAGTFSNRLTSTTTYPASGPPLTQTYAFDAHGNQNTLPPMRAISWNFRDQLASSTRQASNAVVPLTTYYVYSTTGERVRKVTDRQAAVPTVRAERIYLGHYELYRRFSPGAAALSRTSVHIMDGEQRVALIETEQGGAPLVRYQVNNHLGSATGELDQRAAWISYEEYYPYGATALSFVRGGAVPPQRYRYTAKERDEETGLTYHGARYYAPWLCRWISGDLVMMTGDSNLYQYVSGNPVALVDIGGLAPKVSPGTFGNMAPYSQQPRSLFSLFFTRLTENEHVIPGAQQRSITFNIETKISDYSKKFYRRNTTLLIPRDLALAKTLGDNRLSKEISAAVLGGQKISLTDHLLMPSIENFKRVRDQLNYTKITDSKINISALAQHGELFQVQNQKGAKSIALTFERRSAESLLREQDSLAAAAKGALSGPKGASILPDPATETNFASVLDGPGKGGSTPAKVADAEVPKQHRTTKDPSPGGSEATTLTKESAQNAEQSASGLGDWWKKMFGIIIAALAGETAPASAPASESSSRRGLQDFDTGEVVPIKPTEQSKSPVFQPDPY</sequence>
<dbReference type="PRINTS" id="PR01341">
    <property type="entry name" value="SALSPVBPROT"/>
</dbReference>
<dbReference type="InterPro" id="IPR050708">
    <property type="entry name" value="T6SS_VgrG/RHS"/>
</dbReference>
<feature type="region of interest" description="Disordered" evidence="4">
    <location>
        <begin position="2495"/>
        <end position="2537"/>
    </location>
</feature>
<feature type="region of interest" description="Disordered" evidence="4">
    <location>
        <begin position="2401"/>
        <end position="2472"/>
    </location>
</feature>
<dbReference type="Proteomes" id="UP000612585">
    <property type="component" value="Unassembled WGS sequence"/>
</dbReference>
<dbReference type="Pfam" id="PF12255">
    <property type="entry name" value="TcdB_toxin_midC"/>
    <property type="match status" value="1"/>
</dbReference>
<feature type="region of interest" description="Disordered" evidence="4">
    <location>
        <begin position="1366"/>
        <end position="1386"/>
    </location>
</feature>
<dbReference type="GO" id="GO:0005576">
    <property type="term" value="C:extracellular region"/>
    <property type="evidence" value="ECO:0007669"/>
    <property type="project" value="UniProtKB-SubCell"/>
</dbReference>
<feature type="compositionally biased region" description="Polar residues" evidence="4">
    <location>
        <begin position="2456"/>
        <end position="2472"/>
    </location>
</feature>
<evidence type="ECO:0000313" key="8">
    <source>
        <dbReference type="Proteomes" id="UP000612585"/>
    </source>
</evidence>
<comment type="subcellular location">
    <subcellularLocation>
        <location evidence="1">Secreted</location>
    </subcellularLocation>
</comment>
<dbReference type="InterPro" id="IPR003284">
    <property type="entry name" value="Sal_SpvB"/>
</dbReference>
<evidence type="ECO:0000259" key="5">
    <source>
        <dbReference type="Pfam" id="PF12255"/>
    </source>
</evidence>
<keyword evidence="8" id="KW-1185">Reference proteome</keyword>
<dbReference type="InterPro" id="IPR022385">
    <property type="entry name" value="Rhs_assc_core"/>
</dbReference>
<dbReference type="InterPro" id="IPR022045">
    <property type="entry name" value="TcdB_toxin_mid/N"/>
</dbReference>
<proteinExistence type="predicted"/>
<feature type="compositionally biased region" description="Basic and acidic residues" evidence="4">
    <location>
        <begin position="2436"/>
        <end position="2448"/>
    </location>
</feature>
<evidence type="ECO:0000256" key="2">
    <source>
        <dbReference type="ARBA" id="ARBA00022525"/>
    </source>
</evidence>
<keyword evidence="2" id="KW-0964">Secreted</keyword>
<organism evidence="7 8">
    <name type="scientific">Virgisporangium aurantiacum</name>
    <dbReference type="NCBI Taxonomy" id="175570"/>
    <lineage>
        <taxon>Bacteria</taxon>
        <taxon>Bacillati</taxon>
        <taxon>Actinomycetota</taxon>
        <taxon>Actinomycetes</taxon>
        <taxon>Micromonosporales</taxon>
        <taxon>Micromonosporaceae</taxon>
        <taxon>Virgisporangium</taxon>
    </lineage>
</organism>
<comment type="caution">
    <text evidence="7">The sequence shown here is derived from an EMBL/GenBank/DDBJ whole genome shotgun (WGS) entry which is preliminary data.</text>
</comment>
<dbReference type="Pfam" id="PF03534">
    <property type="entry name" value="SpvB"/>
    <property type="match status" value="1"/>
</dbReference>